<name>A0AAD8AIF0_DIPPU</name>
<keyword evidence="10" id="KW-0407">Ion channel</keyword>
<evidence type="ECO:0000313" key="13">
    <source>
        <dbReference type="EMBL" id="KAJ9598772.1"/>
    </source>
</evidence>
<keyword evidence="14" id="KW-1185">Reference proteome</keyword>
<keyword evidence="2" id="KW-0813">Transport</keyword>
<sequence>TDFSLAPDGTFGSLKFDGTWSGMVGMVKDGITDVGTAGFSMTTQRYQVVDFLPPLVDE</sequence>
<evidence type="ECO:0000256" key="8">
    <source>
        <dbReference type="ARBA" id="ARBA00023180"/>
    </source>
</evidence>
<gene>
    <name evidence="12" type="ORF">L9F63_011578</name>
    <name evidence="13" type="ORF">L9F63_026693</name>
</gene>
<reference evidence="13" key="2">
    <citation type="submission" date="2023-05" db="EMBL/GenBank/DDBJ databases">
        <authorList>
            <person name="Fouks B."/>
        </authorList>
    </citation>
    <scope>NUCLEOTIDE SEQUENCE</scope>
    <source>
        <strain evidence="13">Stay&amp;Tobe</strain>
        <tissue evidence="13">Testes</tissue>
    </source>
</reference>
<evidence type="ECO:0000313" key="14">
    <source>
        <dbReference type="Proteomes" id="UP001233999"/>
    </source>
</evidence>
<keyword evidence="3" id="KW-0812">Transmembrane</keyword>
<organism evidence="13 14">
    <name type="scientific">Diploptera punctata</name>
    <name type="common">Pacific beetle cockroach</name>
    <dbReference type="NCBI Taxonomy" id="6984"/>
    <lineage>
        <taxon>Eukaryota</taxon>
        <taxon>Metazoa</taxon>
        <taxon>Ecdysozoa</taxon>
        <taxon>Arthropoda</taxon>
        <taxon>Hexapoda</taxon>
        <taxon>Insecta</taxon>
        <taxon>Pterygota</taxon>
        <taxon>Neoptera</taxon>
        <taxon>Polyneoptera</taxon>
        <taxon>Dictyoptera</taxon>
        <taxon>Blattodea</taxon>
        <taxon>Blaberoidea</taxon>
        <taxon>Blaberidae</taxon>
        <taxon>Diplopterinae</taxon>
        <taxon>Diploptera</taxon>
    </lineage>
</organism>
<feature type="domain" description="Ionotropic glutamate receptor L-glutamate and glycine-binding" evidence="11">
    <location>
        <begin position="3"/>
        <end position="55"/>
    </location>
</feature>
<evidence type="ECO:0000259" key="11">
    <source>
        <dbReference type="Pfam" id="PF10613"/>
    </source>
</evidence>
<proteinExistence type="predicted"/>
<evidence type="ECO:0000256" key="1">
    <source>
        <dbReference type="ARBA" id="ARBA00004141"/>
    </source>
</evidence>
<keyword evidence="4" id="KW-1133">Transmembrane helix</keyword>
<dbReference type="SUPFAM" id="SSF53850">
    <property type="entry name" value="Periplasmic binding protein-like II"/>
    <property type="match status" value="1"/>
</dbReference>
<comment type="caution">
    <text evidence="13">The sequence shown here is derived from an EMBL/GenBank/DDBJ whole genome shotgun (WGS) entry which is preliminary data.</text>
</comment>
<dbReference type="InterPro" id="IPR019594">
    <property type="entry name" value="Glu/Gly-bd"/>
</dbReference>
<keyword evidence="9" id="KW-1071">Ligand-gated ion channel</keyword>
<reference evidence="13" key="1">
    <citation type="journal article" date="2023" name="IScience">
        <title>Live-bearing cockroach genome reveals convergent evolutionary mechanisms linked to viviparity in insects and beyond.</title>
        <authorList>
            <person name="Fouks B."/>
            <person name="Harrison M.C."/>
            <person name="Mikhailova A.A."/>
            <person name="Marchal E."/>
            <person name="English S."/>
            <person name="Carruthers M."/>
            <person name="Jennings E.C."/>
            <person name="Chiamaka E.L."/>
            <person name="Frigard R.A."/>
            <person name="Pippel M."/>
            <person name="Attardo G.M."/>
            <person name="Benoit J.B."/>
            <person name="Bornberg-Bauer E."/>
            <person name="Tobe S.S."/>
        </authorList>
    </citation>
    <scope>NUCLEOTIDE SEQUENCE</scope>
    <source>
        <strain evidence="13">Stay&amp;Tobe</strain>
    </source>
</reference>
<dbReference type="EMBL" id="JASPKZ010001101">
    <property type="protein sequence ID" value="KAJ9598772.1"/>
    <property type="molecule type" value="Genomic_DNA"/>
</dbReference>
<protein>
    <recommendedName>
        <fullName evidence="11">Ionotropic glutamate receptor L-glutamate and glycine-binding domain-containing protein</fullName>
    </recommendedName>
</protein>
<keyword evidence="8" id="KW-0325">Glycoprotein</keyword>
<evidence type="ECO:0000256" key="7">
    <source>
        <dbReference type="ARBA" id="ARBA00023170"/>
    </source>
</evidence>
<keyword evidence="7" id="KW-0675">Receptor</keyword>
<evidence type="ECO:0000313" key="12">
    <source>
        <dbReference type="EMBL" id="KAJ9597577.1"/>
    </source>
</evidence>
<feature type="non-terminal residue" evidence="13">
    <location>
        <position position="1"/>
    </location>
</feature>
<dbReference type="Gene3D" id="3.40.190.10">
    <property type="entry name" value="Periplasmic binding protein-like II"/>
    <property type="match status" value="1"/>
</dbReference>
<evidence type="ECO:0000256" key="2">
    <source>
        <dbReference type="ARBA" id="ARBA00022448"/>
    </source>
</evidence>
<dbReference type="GO" id="GO:0015276">
    <property type="term" value="F:ligand-gated monoatomic ion channel activity"/>
    <property type="evidence" value="ECO:0007669"/>
    <property type="project" value="InterPro"/>
</dbReference>
<evidence type="ECO:0000256" key="4">
    <source>
        <dbReference type="ARBA" id="ARBA00022989"/>
    </source>
</evidence>
<evidence type="ECO:0000256" key="5">
    <source>
        <dbReference type="ARBA" id="ARBA00023065"/>
    </source>
</evidence>
<dbReference type="EMBL" id="JASPKZ010001600">
    <property type="protein sequence ID" value="KAJ9597577.1"/>
    <property type="molecule type" value="Genomic_DNA"/>
</dbReference>
<accession>A0AAD8AIF0</accession>
<keyword evidence="6" id="KW-0472">Membrane</keyword>
<dbReference type="Pfam" id="PF10613">
    <property type="entry name" value="Lig_chan-Glu_bd"/>
    <property type="match status" value="1"/>
</dbReference>
<keyword evidence="5" id="KW-0406">Ion transport</keyword>
<dbReference type="AlphaFoldDB" id="A0AAD8AIF0"/>
<dbReference type="Proteomes" id="UP001233999">
    <property type="component" value="Unassembled WGS sequence"/>
</dbReference>
<evidence type="ECO:0000256" key="10">
    <source>
        <dbReference type="ARBA" id="ARBA00023303"/>
    </source>
</evidence>
<evidence type="ECO:0000256" key="3">
    <source>
        <dbReference type="ARBA" id="ARBA00022692"/>
    </source>
</evidence>
<evidence type="ECO:0000256" key="9">
    <source>
        <dbReference type="ARBA" id="ARBA00023286"/>
    </source>
</evidence>
<comment type="subcellular location">
    <subcellularLocation>
        <location evidence="1">Membrane</location>
        <topology evidence="1">Multi-pass membrane protein</topology>
    </subcellularLocation>
</comment>
<dbReference type="GO" id="GO:0016020">
    <property type="term" value="C:membrane"/>
    <property type="evidence" value="ECO:0007669"/>
    <property type="project" value="UniProtKB-SubCell"/>
</dbReference>
<feature type="non-terminal residue" evidence="13">
    <location>
        <position position="58"/>
    </location>
</feature>
<evidence type="ECO:0000256" key="6">
    <source>
        <dbReference type="ARBA" id="ARBA00023136"/>
    </source>
</evidence>